<proteinExistence type="predicted"/>
<comment type="caution">
    <text evidence="2">The sequence shown here is derived from an EMBL/GenBank/DDBJ whole genome shotgun (WGS) entry which is preliminary data.</text>
</comment>
<dbReference type="EMBL" id="CM026426">
    <property type="protein sequence ID" value="KAG0571505.1"/>
    <property type="molecule type" value="Genomic_DNA"/>
</dbReference>
<reference evidence="2" key="1">
    <citation type="submission" date="2020-06" db="EMBL/GenBank/DDBJ databases">
        <title>WGS assembly of Ceratodon purpureus strain R40.</title>
        <authorList>
            <person name="Carey S.B."/>
            <person name="Jenkins J."/>
            <person name="Shu S."/>
            <person name="Lovell J.T."/>
            <person name="Sreedasyam A."/>
            <person name="Maumus F."/>
            <person name="Tiley G.P."/>
            <person name="Fernandez-Pozo N."/>
            <person name="Barry K."/>
            <person name="Chen C."/>
            <person name="Wang M."/>
            <person name="Lipzen A."/>
            <person name="Daum C."/>
            <person name="Saski C.A."/>
            <person name="Payton A.C."/>
            <person name="Mcbreen J.C."/>
            <person name="Conrad R.E."/>
            <person name="Kollar L.M."/>
            <person name="Olsson S."/>
            <person name="Huttunen S."/>
            <person name="Landis J.B."/>
            <person name="Wickett N.J."/>
            <person name="Johnson M.G."/>
            <person name="Rensing S.A."/>
            <person name="Grimwood J."/>
            <person name="Schmutz J."/>
            <person name="Mcdaniel S.F."/>
        </authorList>
    </citation>
    <scope>NUCLEOTIDE SEQUENCE</scope>
    <source>
        <strain evidence="2">R40</strain>
    </source>
</reference>
<keyword evidence="3" id="KW-1185">Reference proteome</keyword>
<feature type="compositionally biased region" description="Basic and acidic residues" evidence="1">
    <location>
        <begin position="66"/>
        <end position="75"/>
    </location>
</feature>
<name>A0A8T0HL32_CERPU</name>
<evidence type="ECO:0000313" key="3">
    <source>
        <dbReference type="Proteomes" id="UP000822688"/>
    </source>
</evidence>
<dbReference type="AlphaFoldDB" id="A0A8T0HL32"/>
<evidence type="ECO:0000313" key="2">
    <source>
        <dbReference type="EMBL" id="KAG0571505.1"/>
    </source>
</evidence>
<evidence type="ECO:0000256" key="1">
    <source>
        <dbReference type="SAM" id="MobiDB-lite"/>
    </source>
</evidence>
<protein>
    <submittedName>
        <fullName evidence="2">Uncharacterized protein</fullName>
    </submittedName>
</protein>
<organism evidence="2 3">
    <name type="scientific">Ceratodon purpureus</name>
    <name type="common">Fire moss</name>
    <name type="synonym">Dicranum purpureum</name>
    <dbReference type="NCBI Taxonomy" id="3225"/>
    <lineage>
        <taxon>Eukaryota</taxon>
        <taxon>Viridiplantae</taxon>
        <taxon>Streptophyta</taxon>
        <taxon>Embryophyta</taxon>
        <taxon>Bryophyta</taxon>
        <taxon>Bryophytina</taxon>
        <taxon>Bryopsida</taxon>
        <taxon>Dicranidae</taxon>
        <taxon>Pseudoditrichales</taxon>
        <taxon>Ditrichaceae</taxon>
        <taxon>Ceratodon</taxon>
    </lineage>
</organism>
<dbReference type="Proteomes" id="UP000822688">
    <property type="component" value="Chromosome V"/>
</dbReference>
<sequence>MECYRGNCKGSYKEGDTMMERMIAKWAKRGKRRVEEEEKEEEERIKEDEVKVEVKREEGMGEQLEGEGRKGESGEEFMREVMQAVRQSRQLSPRMMRREKLVRLMKRDMERVNTRPGSFVAESLCYHQNLARAYLRFGLQSCPTKEELAVRESRMLRRKMMMLSQEEQRT</sequence>
<gene>
    <name evidence="2" type="ORF">KC19_VG017200</name>
</gene>
<feature type="region of interest" description="Disordered" evidence="1">
    <location>
        <begin position="54"/>
        <end position="75"/>
    </location>
</feature>
<accession>A0A8T0HL32</accession>